<protein>
    <submittedName>
        <fullName evidence="3">Uncharacterized protein</fullName>
    </submittedName>
</protein>
<organism evidence="3 4">
    <name type="scientific">Rubinisphaera brasiliensis (strain ATCC 49424 / DSM 5305 / JCM 21570 / IAM 15109 / NBRC 103401 / IFAM 1448)</name>
    <name type="common">Planctomyces brasiliensis</name>
    <dbReference type="NCBI Taxonomy" id="756272"/>
    <lineage>
        <taxon>Bacteria</taxon>
        <taxon>Pseudomonadati</taxon>
        <taxon>Planctomycetota</taxon>
        <taxon>Planctomycetia</taxon>
        <taxon>Planctomycetales</taxon>
        <taxon>Planctomycetaceae</taxon>
        <taxon>Rubinisphaera</taxon>
    </lineage>
</organism>
<dbReference type="HOGENOM" id="CLU_595643_0_0_0"/>
<proteinExistence type="predicted"/>
<gene>
    <name evidence="3" type="ordered locus">Plabr_2552</name>
</gene>
<dbReference type="eggNOG" id="COG4967">
    <property type="taxonomic scope" value="Bacteria"/>
</dbReference>
<evidence type="ECO:0000256" key="1">
    <source>
        <dbReference type="SAM" id="MobiDB-lite"/>
    </source>
</evidence>
<keyword evidence="2" id="KW-1133">Transmembrane helix</keyword>
<dbReference type="STRING" id="756272.Plabr_2552"/>
<evidence type="ECO:0000313" key="3">
    <source>
        <dbReference type="EMBL" id="ADY60152.1"/>
    </source>
</evidence>
<dbReference type="Proteomes" id="UP000006860">
    <property type="component" value="Chromosome"/>
</dbReference>
<reference evidence="4" key="1">
    <citation type="submission" date="2011-02" db="EMBL/GenBank/DDBJ databases">
        <title>The complete genome of Planctomyces brasiliensis DSM 5305.</title>
        <authorList>
            <person name="Lucas S."/>
            <person name="Copeland A."/>
            <person name="Lapidus A."/>
            <person name="Bruce D."/>
            <person name="Goodwin L."/>
            <person name="Pitluck S."/>
            <person name="Kyrpides N."/>
            <person name="Mavromatis K."/>
            <person name="Pagani I."/>
            <person name="Ivanova N."/>
            <person name="Ovchinnikova G."/>
            <person name="Lu M."/>
            <person name="Detter J.C."/>
            <person name="Han C."/>
            <person name="Land M."/>
            <person name="Hauser L."/>
            <person name="Markowitz V."/>
            <person name="Cheng J.-F."/>
            <person name="Hugenholtz P."/>
            <person name="Woyke T."/>
            <person name="Wu D."/>
            <person name="Tindall B."/>
            <person name="Pomrenke H.G."/>
            <person name="Brambilla E."/>
            <person name="Klenk H.-P."/>
            <person name="Eisen J.A."/>
        </authorList>
    </citation>
    <scope>NUCLEOTIDE SEQUENCE [LARGE SCALE GENOMIC DNA]</scope>
    <source>
        <strain evidence="4">ATCC 49424 / DSM 5305 / JCM 21570 / NBRC 103401 / IFAM 1448</strain>
    </source>
</reference>
<keyword evidence="2" id="KW-0472">Membrane</keyword>
<keyword evidence="2" id="KW-0812">Transmembrane</keyword>
<dbReference type="OrthoDB" id="208408at2"/>
<accession>F0SQ02</accession>
<sequence length="459" mass="50167">MQYVKPTTPEPSPAAPHAGATLVEILMSLMVMSIGLVSVASLFPISMMRSIQATQLTNAALLEFSCEDYIRAFPQLSYAHYNGSRTVANFEMSPDGTTLRRFDIGSPAQFVRALPMKFVAVVDPLGASYAATGANRFGQDPFNLHSTQDFNFQAARLNAGFDFTSNLQRQQAFTMFSSNDSWTESFVSNEVTDTGSGVLRLADVSSGDLEAFRDAIAAGTNLTGRAIVYDRTGKQSHVSLVTGVTLGTREVTLAKPVPNNGMYAAIPEVRLELLEPRYTCLITIRRQLMNLGPGGLPGEDGVDDDNRDGDNNPATGADDFYEIGWPGTDDEVRNLGADLVVFFRRDFSPFGEQVYEAGNLVKGSNAPNGTQPITIRWDGGNPESRPRLQNGGWVFDPTNGFWYQITSVLIENQPANDQFNGAITNMREAVILLDRPPEASGRYLMVPERVVEVFDFPAL</sequence>
<dbReference type="AlphaFoldDB" id="F0SQ02"/>
<feature type="transmembrane region" description="Helical" evidence="2">
    <location>
        <begin position="20"/>
        <end position="43"/>
    </location>
</feature>
<dbReference type="RefSeq" id="WP_013628876.1">
    <property type="nucleotide sequence ID" value="NC_015174.1"/>
</dbReference>
<feature type="region of interest" description="Disordered" evidence="1">
    <location>
        <begin position="295"/>
        <end position="323"/>
    </location>
</feature>
<keyword evidence="4" id="KW-1185">Reference proteome</keyword>
<dbReference type="EMBL" id="CP002546">
    <property type="protein sequence ID" value="ADY60152.1"/>
    <property type="molecule type" value="Genomic_DNA"/>
</dbReference>
<dbReference type="KEGG" id="pbs:Plabr_2552"/>
<evidence type="ECO:0000313" key="4">
    <source>
        <dbReference type="Proteomes" id="UP000006860"/>
    </source>
</evidence>
<evidence type="ECO:0000256" key="2">
    <source>
        <dbReference type="SAM" id="Phobius"/>
    </source>
</evidence>
<name>F0SQ02_RUBBR</name>